<sequence length="123" mass="14521">MAPPARKKAGRPKKQNGITQTRGLTYCKVDWLSWPQNANKTAADFNPYWQEIEKTDLGRQWNQYAKEKYKVDCEEYSALNSQIQFEPDTYDDEQGADEEEFGEDEQYDGGEQYAEEEDYNEYY</sequence>
<gene>
    <name evidence="2" type="ORF">FA13DRAFT_1784351</name>
</gene>
<feature type="region of interest" description="Disordered" evidence="1">
    <location>
        <begin position="85"/>
        <end position="123"/>
    </location>
</feature>
<comment type="caution">
    <text evidence="2">The sequence shown here is derived from an EMBL/GenBank/DDBJ whole genome shotgun (WGS) entry which is preliminary data.</text>
</comment>
<proteinExistence type="predicted"/>
<organism evidence="2 3">
    <name type="scientific">Coprinellus micaceus</name>
    <name type="common">Glistening ink-cap mushroom</name>
    <name type="synonym">Coprinus micaceus</name>
    <dbReference type="NCBI Taxonomy" id="71717"/>
    <lineage>
        <taxon>Eukaryota</taxon>
        <taxon>Fungi</taxon>
        <taxon>Dikarya</taxon>
        <taxon>Basidiomycota</taxon>
        <taxon>Agaricomycotina</taxon>
        <taxon>Agaricomycetes</taxon>
        <taxon>Agaricomycetidae</taxon>
        <taxon>Agaricales</taxon>
        <taxon>Agaricineae</taxon>
        <taxon>Psathyrellaceae</taxon>
        <taxon>Coprinellus</taxon>
    </lineage>
</organism>
<evidence type="ECO:0000313" key="3">
    <source>
        <dbReference type="Proteomes" id="UP000298030"/>
    </source>
</evidence>
<dbReference type="AlphaFoldDB" id="A0A4Y7TZR1"/>
<reference evidence="2 3" key="1">
    <citation type="journal article" date="2019" name="Nat. Ecol. Evol.">
        <title>Megaphylogeny resolves global patterns of mushroom evolution.</title>
        <authorList>
            <person name="Varga T."/>
            <person name="Krizsan K."/>
            <person name="Foldi C."/>
            <person name="Dima B."/>
            <person name="Sanchez-Garcia M."/>
            <person name="Sanchez-Ramirez S."/>
            <person name="Szollosi G.J."/>
            <person name="Szarkandi J.G."/>
            <person name="Papp V."/>
            <person name="Albert L."/>
            <person name="Andreopoulos W."/>
            <person name="Angelini C."/>
            <person name="Antonin V."/>
            <person name="Barry K.W."/>
            <person name="Bougher N.L."/>
            <person name="Buchanan P."/>
            <person name="Buyck B."/>
            <person name="Bense V."/>
            <person name="Catcheside P."/>
            <person name="Chovatia M."/>
            <person name="Cooper J."/>
            <person name="Damon W."/>
            <person name="Desjardin D."/>
            <person name="Finy P."/>
            <person name="Geml J."/>
            <person name="Haridas S."/>
            <person name="Hughes K."/>
            <person name="Justo A."/>
            <person name="Karasinski D."/>
            <person name="Kautmanova I."/>
            <person name="Kiss B."/>
            <person name="Kocsube S."/>
            <person name="Kotiranta H."/>
            <person name="LaButti K.M."/>
            <person name="Lechner B.E."/>
            <person name="Liimatainen K."/>
            <person name="Lipzen A."/>
            <person name="Lukacs Z."/>
            <person name="Mihaltcheva S."/>
            <person name="Morgado L.N."/>
            <person name="Niskanen T."/>
            <person name="Noordeloos M.E."/>
            <person name="Ohm R.A."/>
            <person name="Ortiz-Santana B."/>
            <person name="Ovrebo C."/>
            <person name="Racz N."/>
            <person name="Riley R."/>
            <person name="Savchenko A."/>
            <person name="Shiryaev A."/>
            <person name="Soop K."/>
            <person name="Spirin V."/>
            <person name="Szebenyi C."/>
            <person name="Tomsovsky M."/>
            <person name="Tulloss R.E."/>
            <person name="Uehling J."/>
            <person name="Grigoriev I.V."/>
            <person name="Vagvolgyi C."/>
            <person name="Papp T."/>
            <person name="Martin F.M."/>
            <person name="Miettinen O."/>
            <person name="Hibbett D.S."/>
            <person name="Nagy L.G."/>
        </authorList>
    </citation>
    <scope>NUCLEOTIDE SEQUENCE [LARGE SCALE GENOMIC DNA]</scope>
    <source>
        <strain evidence="2 3">FP101781</strain>
    </source>
</reference>
<evidence type="ECO:0000256" key="1">
    <source>
        <dbReference type="SAM" id="MobiDB-lite"/>
    </source>
</evidence>
<dbReference type="EMBL" id="QPFP01000001">
    <property type="protein sequence ID" value="TEB39655.1"/>
    <property type="molecule type" value="Genomic_DNA"/>
</dbReference>
<keyword evidence="3" id="KW-1185">Reference proteome</keyword>
<protein>
    <submittedName>
        <fullName evidence="2">Uncharacterized protein</fullName>
    </submittedName>
</protein>
<name>A0A4Y7TZR1_COPMI</name>
<evidence type="ECO:0000313" key="2">
    <source>
        <dbReference type="EMBL" id="TEB39655.1"/>
    </source>
</evidence>
<dbReference type="Proteomes" id="UP000298030">
    <property type="component" value="Unassembled WGS sequence"/>
</dbReference>
<feature type="compositionally biased region" description="Acidic residues" evidence="1">
    <location>
        <begin position="88"/>
        <end position="123"/>
    </location>
</feature>
<accession>A0A4Y7TZR1</accession>